<dbReference type="AlphaFoldDB" id="A0A4P9YRX8"/>
<dbReference type="OrthoDB" id="364348at2759"/>
<evidence type="ECO:0000313" key="2">
    <source>
        <dbReference type="Proteomes" id="UP000278143"/>
    </source>
</evidence>
<gene>
    <name evidence="1" type="ORF">SYNPS1DRAFT_25595</name>
</gene>
<proteinExistence type="predicted"/>
<dbReference type="Gene3D" id="1.20.58.70">
    <property type="match status" value="1"/>
</dbReference>
<accession>A0A4P9YRX8</accession>
<sequence length="73" mass="8051">MSFYDLEAGLSAGASTPANALRSGLQSHDPAYTELISRIQTRVLTSNSNNTRIQRLIQRLGTHNDSPKNHDEL</sequence>
<dbReference type="Proteomes" id="UP000278143">
    <property type="component" value="Unassembled WGS sequence"/>
</dbReference>
<organism evidence="1 2">
    <name type="scientific">Syncephalis pseudoplumigaleata</name>
    <dbReference type="NCBI Taxonomy" id="1712513"/>
    <lineage>
        <taxon>Eukaryota</taxon>
        <taxon>Fungi</taxon>
        <taxon>Fungi incertae sedis</taxon>
        <taxon>Zoopagomycota</taxon>
        <taxon>Zoopagomycotina</taxon>
        <taxon>Zoopagomycetes</taxon>
        <taxon>Zoopagales</taxon>
        <taxon>Piptocephalidaceae</taxon>
        <taxon>Syncephalis</taxon>
    </lineage>
</organism>
<reference evidence="2" key="1">
    <citation type="journal article" date="2018" name="Nat. Microbiol.">
        <title>Leveraging single-cell genomics to expand the fungal tree of life.</title>
        <authorList>
            <person name="Ahrendt S.R."/>
            <person name="Quandt C.A."/>
            <person name="Ciobanu D."/>
            <person name="Clum A."/>
            <person name="Salamov A."/>
            <person name="Andreopoulos B."/>
            <person name="Cheng J.F."/>
            <person name="Woyke T."/>
            <person name="Pelin A."/>
            <person name="Henrissat B."/>
            <person name="Reynolds N.K."/>
            <person name="Benny G.L."/>
            <person name="Smith M.E."/>
            <person name="James T.Y."/>
            <person name="Grigoriev I.V."/>
        </authorList>
    </citation>
    <scope>NUCLEOTIDE SEQUENCE [LARGE SCALE GENOMIC DNA]</scope>
    <source>
        <strain evidence="2">Benny S71-1</strain>
    </source>
</reference>
<protein>
    <submittedName>
        <fullName evidence="1">Uncharacterized protein</fullName>
    </submittedName>
</protein>
<evidence type="ECO:0000313" key="1">
    <source>
        <dbReference type="EMBL" id="RKP22607.1"/>
    </source>
</evidence>
<name>A0A4P9YRX8_9FUNG</name>
<dbReference type="EMBL" id="KZ991902">
    <property type="protein sequence ID" value="RKP22607.1"/>
    <property type="molecule type" value="Genomic_DNA"/>
</dbReference>
<keyword evidence="2" id="KW-1185">Reference proteome</keyword>